<dbReference type="GO" id="GO:0016020">
    <property type="term" value="C:membrane"/>
    <property type="evidence" value="ECO:0007669"/>
    <property type="project" value="UniProtKB-SubCell"/>
</dbReference>
<keyword evidence="16" id="KW-1185">Reference proteome</keyword>
<keyword evidence="11" id="KW-0325">Glycoprotein</keyword>
<evidence type="ECO:0000256" key="1">
    <source>
        <dbReference type="ARBA" id="ARBA00004479"/>
    </source>
</evidence>
<dbReference type="Proteomes" id="UP001148018">
    <property type="component" value="Unassembled WGS sequence"/>
</dbReference>
<dbReference type="GO" id="GO:0031932">
    <property type="term" value="C:TORC2 complex"/>
    <property type="evidence" value="ECO:0007669"/>
    <property type="project" value="InterPro"/>
</dbReference>
<dbReference type="PROSITE" id="PS01353">
    <property type="entry name" value="HEMATOPO_REC_L_F2"/>
    <property type="match status" value="1"/>
</dbReference>
<comment type="caution">
    <text evidence="15">The sequence shown here is derived from an EMBL/GenBank/DDBJ whole genome shotgun (WGS) entry which is preliminary data.</text>
</comment>
<dbReference type="OrthoDB" id="271111at2759"/>
<dbReference type="Pfam" id="PF14663">
    <property type="entry name" value="RasGEF_N_2"/>
    <property type="match status" value="1"/>
</dbReference>
<evidence type="ECO:0000256" key="12">
    <source>
        <dbReference type="SAM" id="MobiDB-lite"/>
    </source>
</evidence>
<feature type="compositionally biased region" description="Basic and acidic residues" evidence="12">
    <location>
        <begin position="8"/>
        <end position="20"/>
    </location>
</feature>
<dbReference type="CDD" id="cd00063">
    <property type="entry name" value="FN3"/>
    <property type="match status" value="1"/>
</dbReference>
<dbReference type="PANTHER" id="PTHR13298">
    <property type="entry name" value="CYTOSOLIC REGULATOR PIANISSIMO"/>
    <property type="match status" value="1"/>
</dbReference>
<dbReference type="SUPFAM" id="SSF48371">
    <property type="entry name" value="ARM repeat"/>
    <property type="match status" value="1"/>
</dbReference>
<dbReference type="SUPFAM" id="SSF49265">
    <property type="entry name" value="Fibronectin type III"/>
    <property type="match status" value="1"/>
</dbReference>
<dbReference type="InterPro" id="IPR029451">
    <property type="entry name" value="RICTOR_M"/>
</dbReference>
<dbReference type="SMART" id="SM01310">
    <property type="entry name" value="RICTOR_V"/>
    <property type="match status" value="1"/>
</dbReference>
<dbReference type="InterPro" id="IPR011989">
    <property type="entry name" value="ARM-like"/>
</dbReference>
<evidence type="ECO:0000313" key="16">
    <source>
        <dbReference type="Proteomes" id="UP001148018"/>
    </source>
</evidence>
<dbReference type="Pfam" id="PF14664">
    <property type="entry name" value="RICTOR_N"/>
    <property type="match status" value="1"/>
</dbReference>
<keyword evidence="8 13" id="KW-0472">Membrane</keyword>
<evidence type="ECO:0000256" key="7">
    <source>
        <dbReference type="ARBA" id="ARBA00022989"/>
    </source>
</evidence>
<dbReference type="PROSITE" id="PS50853">
    <property type="entry name" value="FN3"/>
    <property type="match status" value="2"/>
</dbReference>
<evidence type="ECO:0000256" key="6">
    <source>
        <dbReference type="ARBA" id="ARBA00022737"/>
    </source>
</evidence>
<dbReference type="Pfam" id="PF14668">
    <property type="entry name" value="RICTOR_V"/>
    <property type="match status" value="1"/>
</dbReference>
<evidence type="ECO:0000256" key="9">
    <source>
        <dbReference type="ARBA" id="ARBA00023157"/>
    </source>
</evidence>
<dbReference type="EMBL" id="JANIIK010000043">
    <property type="protein sequence ID" value="KAJ3605884.1"/>
    <property type="molecule type" value="Genomic_DNA"/>
</dbReference>
<accession>A0A9Q0EEK3</accession>
<sequence length="2232" mass="247347">MSTRRRRPPDVAEMRGRQDDPADDVGEILHNIARNQGVSHTQKMKHLHNFIKLFCSGGRLEDKLGFTHEEIIVCVRVSLLSDSMEVRAAGLRAVRYLITDRRVLDKVLALQVDYLIARCIDIQDSNKAEKTQALRLVRKMMAVNAAVFPSSVTNSLMAAGSEGSRDGGDMVRPCIAIICELSLKNPAVVARSRGLSAILKNVIGCRLNRLNESLMATVLHLLNHPDTRRFVRSDVELEQILAPFTDFHYCLAPDGAEAPLRENRDARFLASKMAIIASLRSWSGIINLCKSGNSGIQSLIDLLCIPNTEVRRALLEVIYEVFLLDVPVETTDFTEALISVDPGRYQEGWRLTKGFIVSEALVILPQCSRSRPNLIDNYLAFLLSAFIHGRLLEGLVELVTSTDDFIAIQATVLLGQLLHMANSLLPHSHSHPLHCLPSLMDMAGSSHVPREHRQHASAAVTHLKRLHERKKQGPSPHSLYLDHILHKAAGAGASPRGSLDLHLKPPQRDMFPMKENEDALLWNLRDSHVLHHDENLDWNWELVQTILKWPNVKLQSNKDEQIHKFVRRLLWFFTPSSKLFVSMTLDHPKARQTTVVGCELIEFLLESEEEGDVYLEDLVKDIVQWLLSSSAGTKADSTSSGSRSSGGHQGNGMLLTTLSQYYFLFLGTLSAHRQGVKVLEKGSVYQCLLNLCLQRNQEHVAKLTVSTLDFSRDSLARVVLSKVLIAATDSGRLYATRHLRVLLRANAEFFSNWGVELLVTQLYDRSQAVVREALDILDEACDDKTNLHALVELKPALTHLGDKGQLLLLRFLSIPKGFSYLQERGYITEELERWHKLVHDKAGCRLLEAQNVLPDLSSVVRSPPLDKWEGIKKLKAALWALGNIGSTTWGVNLLLEEGVVPQVVALAQHCEVLSVRGTCLYTLGMLGKTRRGRGVLKRLGWDAACHSRRTAWPVAPEEVDLQPQAWDPLPRSRKPLSGSARTRCYSEGSQPTGDRHEGPNTGQVEAPIGALEGSKPGGGEPEVRVDGSTTTTAVGYVSSREAEPDSLKDANPVSARLGSAPRPSGSGSTDPDSAGSSSHRLLCPTQSLRASPRDALGYATLRRLQQQRIRPYLSCSGALAPPAKDMLFADAIAMTTGLRDARFASQRFSKALSFAALDREDLLCPINHTTLQRSSSWRAMATTDSNGGLHGDDYIGIALPDDITDMLHINETPYFQETLSRPAECQPSDGASDDPGEGGPRPGVDPQLGAAELRQAEPRPTAGPEDTGLQEHSDGNCLYCSGFSVLGLKSHKSHSRPDLVDGLLFSDWWGTASHHLEPMVQARLSGMSGSTLSQCSGGSGHSAELLPGMKSVPVNGPSSGVLLRKEVLRLVINLSSAVGAKGNEASLLTIKEKFPHAFDDVCLYSEISSLLAHHTFRLHARRFIQELFQDFVSSGALRGRIIRPLVDRAGVMRCGPQNVTVSGLLPEQKVVLTWEDDPVCLRPLMRDGFLFYDVAVLAADAITTIDHTGSVVHSWSWASPLPLECAHNGFKVRARHQDRLGPWSRVERISAGVAPPRKPQVFPKDRVFEVGSNVTFCCVVPPGETFHYMAYGNKKNLTTTKINSQTYAATVHLHSNSRLPCTDVILCNGPNFGACVEAGYGPRDTDLWCETRDLVSVECHWRVERTNLLATYTLLGRLCPERNARVKKTCRHRLEERLDAQERNWTLTAQNVLGTLELTDRADLTKRVHMHAPQNLTSWRISARSARLAWRWSARHCSRLNLLCQISLRHNQHTDVNNYSGLGLNESLLSDLTPNVKYAVDVRCGTEESFWKWSDSSTAVFQTEGDTVLRRRAPPSCSSASGGAQLFFGAGRSPAVLRRRAEPSCSSASGSARFRQGTTPRPGQSHGRILDYEVTWRTSAERWETHNSTVLPPDHGAVAELDPREEHVVTVTARNSHGRSLPASVVVPRRTSDQLSTVSRITGRDGGLALSWAAHPASSCGYVVVWTPAFTRGPWDWEKVPPGGAPHHLLERREGYVKETVIPAKRITGLRWEHVGPDVRVSWTSIPLRNRTAFIQGYVMYYTHMHAEDTDAGHAHFNVTTGNKSIVVIGVSFSYVFILLILTAFVAYKNWTCIRQKVCPRVPKPALTCDWLTLMEDRGHSRLHTTGIHSSQKKEKVDVPQVFRRQVPVFTDIDHKGAPFIQNHAANGYFQQQQQRRTMETSEKEDLSQSVSTFSPPPCIFENPLYTAVMPE</sequence>
<organism evidence="15 16">
    <name type="scientific">Muraenolepis orangiensis</name>
    <name type="common">Patagonian moray cod</name>
    <dbReference type="NCBI Taxonomy" id="630683"/>
    <lineage>
        <taxon>Eukaryota</taxon>
        <taxon>Metazoa</taxon>
        <taxon>Chordata</taxon>
        <taxon>Craniata</taxon>
        <taxon>Vertebrata</taxon>
        <taxon>Euteleostomi</taxon>
        <taxon>Actinopterygii</taxon>
        <taxon>Neopterygii</taxon>
        <taxon>Teleostei</taxon>
        <taxon>Neoteleostei</taxon>
        <taxon>Acanthomorphata</taxon>
        <taxon>Zeiogadaria</taxon>
        <taxon>Gadariae</taxon>
        <taxon>Gadiformes</taxon>
        <taxon>Muraenolepidoidei</taxon>
        <taxon>Muraenolepididae</taxon>
        <taxon>Muraenolepis</taxon>
    </lineage>
</organism>
<feature type="transmembrane region" description="Helical" evidence="13">
    <location>
        <begin position="2086"/>
        <end position="2108"/>
    </location>
</feature>
<proteinExistence type="inferred from homology"/>
<keyword evidence="6" id="KW-0677">Repeat</keyword>
<keyword evidence="9" id="KW-1015">Disulfide bond</keyword>
<feature type="domain" description="Fibronectin type-III" evidence="14">
    <location>
        <begin position="1859"/>
        <end position="1954"/>
    </location>
</feature>
<dbReference type="InterPro" id="IPR003961">
    <property type="entry name" value="FN3_dom"/>
</dbReference>
<reference evidence="15" key="1">
    <citation type="submission" date="2022-07" db="EMBL/GenBank/DDBJ databases">
        <title>Chromosome-level genome of Muraenolepis orangiensis.</title>
        <authorList>
            <person name="Kim J."/>
        </authorList>
    </citation>
    <scope>NUCLEOTIDE SEQUENCE</scope>
    <source>
        <strain evidence="15">KU_S4_2022</strain>
        <tissue evidence="15">Muscle</tissue>
    </source>
</reference>
<keyword evidence="5" id="KW-0732">Signal</keyword>
<evidence type="ECO:0000256" key="13">
    <source>
        <dbReference type="SAM" id="Phobius"/>
    </source>
</evidence>
<comment type="similarity">
    <text evidence="2">Belongs to the RICTOR family.</text>
</comment>
<dbReference type="InterPro" id="IPR036116">
    <property type="entry name" value="FN3_sf"/>
</dbReference>
<feature type="region of interest" description="Disordered" evidence="12">
    <location>
        <begin position="2191"/>
        <end position="2213"/>
    </location>
</feature>
<evidence type="ECO:0000256" key="5">
    <source>
        <dbReference type="ARBA" id="ARBA00022729"/>
    </source>
</evidence>
<evidence type="ECO:0000256" key="3">
    <source>
        <dbReference type="ARBA" id="ARBA00008921"/>
    </source>
</evidence>
<evidence type="ECO:0000256" key="4">
    <source>
        <dbReference type="ARBA" id="ARBA00022692"/>
    </source>
</evidence>
<feature type="region of interest" description="Disordered" evidence="12">
    <location>
        <begin position="1221"/>
        <end position="1247"/>
    </location>
</feature>
<dbReference type="Pfam" id="PF14666">
    <property type="entry name" value="RICTOR_M"/>
    <property type="match status" value="1"/>
</dbReference>
<evidence type="ECO:0000256" key="10">
    <source>
        <dbReference type="ARBA" id="ARBA00023170"/>
    </source>
</evidence>
<name>A0A9Q0EEK3_9TELE</name>
<dbReference type="GO" id="GO:0038203">
    <property type="term" value="P:TORC2 signaling"/>
    <property type="evidence" value="ECO:0007669"/>
    <property type="project" value="TreeGrafter"/>
</dbReference>
<dbReference type="SMART" id="SM01303">
    <property type="entry name" value="RasGEF_N_2"/>
    <property type="match status" value="1"/>
</dbReference>
<dbReference type="InterPro" id="IPR028268">
    <property type="entry name" value="Pianissimo_fam"/>
</dbReference>
<evidence type="ECO:0000256" key="11">
    <source>
        <dbReference type="ARBA" id="ARBA00023180"/>
    </source>
</evidence>
<evidence type="ECO:0000256" key="8">
    <source>
        <dbReference type="ARBA" id="ARBA00023136"/>
    </source>
</evidence>
<dbReference type="SMART" id="SM01308">
    <property type="entry name" value="RICTOR_N"/>
    <property type="match status" value="1"/>
</dbReference>
<dbReference type="Gene3D" id="2.60.40.10">
    <property type="entry name" value="Immunoglobulins"/>
    <property type="match status" value="5"/>
</dbReference>
<dbReference type="InterPro" id="IPR028267">
    <property type="entry name" value="Pianissimo_N"/>
</dbReference>
<dbReference type="InterPro" id="IPR029453">
    <property type="entry name" value="Rictor_IV"/>
</dbReference>
<evidence type="ECO:0000313" key="15">
    <source>
        <dbReference type="EMBL" id="KAJ3605884.1"/>
    </source>
</evidence>
<dbReference type="Pfam" id="PF21177">
    <property type="entry name" value="LIF-R_Ig-like"/>
    <property type="match status" value="1"/>
</dbReference>
<dbReference type="InterPro" id="IPR016024">
    <property type="entry name" value="ARM-type_fold"/>
</dbReference>
<keyword evidence="10" id="KW-0675">Receptor</keyword>
<protein>
    <recommendedName>
        <fullName evidence="14">Fibronectin type-III domain-containing protein</fullName>
    </recommendedName>
</protein>
<dbReference type="InterPro" id="IPR013783">
    <property type="entry name" value="Ig-like_fold"/>
</dbReference>
<dbReference type="GO" id="GO:0043539">
    <property type="term" value="F:protein serine/threonine kinase activator activity"/>
    <property type="evidence" value="ECO:0007669"/>
    <property type="project" value="TreeGrafter"/>
</dbReference>
<feature type="domain" description="Fibronectin type-III" evidence="14">
    <location>
        <begin position="1732"/>
        <end position="1826"/>
    </location>
</feature>
<dbReference type="PANTHER" id="PTHR13298:SF11">
    <property type="entry name" value="RAPAMYCIN-INSENSITIVE COMPANION OF MTOR"/>
    <property type="match status" value="1"/>
</dbReference>
<evidence type="ECO:0000259" key="14">
    <source>
        <dbReference type="PROSITE" id="PS50853"/>
    </source>
</evidence>
<keyword evidence="4 13" id="KW-0812">Transmembrane</keyword>
<dbReference type="InterPro" id="IPR048497">
    <property type="entry name" value="LIF-R-like_Ig-like"/>
</dbReference>
<feature type="compositionally biased region" description="Basic and acidic residues" evidence="12">
    <location>
        <begin position="2197"/>
        <end position="2207"/>
    </location>
</feature>
<comment type="subcellular location">
    <subcellularLocation>
        <location evidence="1">Membrane</location>
        <topology evidence="1">Single-pass type I membrane protein</topology>
    </subcellularLocation>
</comment>
<dbReference type="GO" id="GO:0004896">
    <property type="term" value="F:cytokine receptor activity"/>
    <property type="evidence" value="ECO:0007669"/>
    <property type="project" value="InterPro"/>
</dbReference>
<feature type="region of interest" description="Disordered" evidence="12">
    <location>
        <begin position="1864"/>
        <end position="1886"/>
    </location>
</feature>
<feature type="compositionally biased region" description="Polar residues" evidence="12">
    <location>
        <begin position="1065"/>
        <end position="1086"/>
    </location>
</feature>
<comment type="similarity">
    <text evidence="3">Belongs to the type I cytokine receptor family. Type 2 subfamily.</text>
</comment>
<dbReference type="GO" id="GO:0051897">
    <property type="term" value="P:positive regulation of phosphatidylinositol 3-kinase/protein kinase B signal transduction"/>
    <property type="evidence" value="ECO:0007669"/>
    <property type="project" value="TreeGrafter"/>
</dbReference>
<dbReference type="SMART" id="SM01307">
    <property type="entry name" value="RICTOR_M"/>
    <property type="match status" value="1"/>
</dbReference>
<gene>
    <name evidence="15" type="ORF">NHX12_027927</name>
</gene>
<dbReference type="InterPro" id="IPR029452">
    <property type="entry name" value="RICTOR_V"/>
</dbReference>
<evidence type="ECO:0000256" key="2">
    <source>
        <dbReference type="ARBA" id="ARBA00008878"/>
    </source>
</evidence>
<dbReference type="InterPro" id="IPR003529">
    <property type="entry name" value="Hematopoietin_rcpt_Gp130_CS"/>
</dbReference>
<keyword evidence="7 13" id="KW-1133">Transmembrane helix</keyword>
<feature type="region of interest" description="Disordered" evidence="12">
    <location>
        <begin position="963"/>
        <end position="1086"/>
    </location>
</feature>
<dbReference type="Gene3D" id="1.25.10.10">
    <property type="entry name" value="Leucine-rich Repeat Variant"/>
    <property type="match status" value="1"/>
</dbReference>
<feature type="compositionally biased region" description="Polar residues" evidence="12">
    <location>
        <begin position="1864"/>
        <end position="1882"/>
    </location>
</feature>
<feature type="region of interest" description="Disordered" evidence="12">
    <location>
        <begin position="1"/>
        <end position="23"/>
    </location>
</feature>